<dbReference type="InterPro" id="IPR006311">
    <property type="entry name" value="TAT_signal"/>
</dbReference>
<comment type="caution">
    <text evidence="1">The sequence shown here is derived from an EMBL/GenBank/DDBJ whole genome shotgun (WGS) entry which is preliminary data.</text>
</comment>
<gene>
    <name evidence="1" type="ORF">JL106_15590</name>
</gene>
<sequence>MSIFSPSGAAGAPRAGLAERLVNRLAGRRDRVDPAPAVGSPVAVLDRGGAEPDAELTEISEGDARGSGRSRRGFFGGAALVGAAMAVNPWGYLVRPASAYDAVCGLDAECADGYSVFCCTINGGSNSCPPNSFIGGWWKADSSSFCGGAARYYIDCNAFRGQNAWQCRCNDQGCDRRRVACNQFRYGQCRLDIPASQTGPVVCRMVSCTPPWQQYAGVCTSTSATDNRTATHSAPCNGREPIGSFDTAVDSGGAGGRLGIRITGWALDQDLPEQEIQVAVYLDGAGVAWFPTGVARPDVNAAFGVPGNHGFDIVVPAAAGGHTVTVFAINVGGGAANPVIGSRRVTVTDPNAGLPRGVLDSVSTGPGNTMVLQGWAFDPDAPGEAIQVAVYRNGQGEGWWPTGVPRPDVNAVFGIPGQHGFRITIPVASGDHAVDVFAINVGGGSVNPVIGSGRVRDAGFPLGRLDGLSATAGEVRLSGWAFDPDDPGAAIHVAVYRDGIGIAWFPTGLARPDVNGVFGIPGDHGFDIRVPTSPGRHEFTVFAINVGAPGPNPVVGSGSVQVPG</sequence>
<dbReference type="Proteomes" id="UP000663792">
    <property type="component" value="Unassembled WGS sequence"/>
</dbReference>
<keyword evidence="2" id="KW-1185">Reference proteome</keyword>
<dbReference type="EMBL" id="JAERWK010000020">
    <property type="protein sequence ID" value="MBM9468705.1"/>
    <property type="molecule type" value="Genomic_DNA"/>
</dbReference>
<dbReference type="AlphaFoldDB" id="A0A938YA53"/>
<organism evidence="1 2">
    <name type="scientific">Nakamurella leprariae</name>
    <dbReference type="NCBI Taxonomy" id="2803911"/>
    <lineage>
        <taxon>Bacteria</taxon>
        <taxon>Bacillati</taxon>
        <taxon>Actinomycetota</taxon>
        <taxon>Actinomycetes</taxon>
        <taxon>Nakamurellales</taxon>
        <taxon>Nakamurellaceae</taxon>
        <taxon>Nakamurella</taxon>
    </lineage>
</organism>
<evidence type="ECO:0008006" key="3">
    <source>
        <dbReference type="Google" id="ProtNLM"/>
    </source>
</evidence>
<protein>
    <recommendedName>
        <fullName evidence="3">Twin-arginine translocation signal domain-containing protein</fullName>
    </recommendedName>
</protein>
<name>A0A938YA53_9ACTN</name>
<evidence type="ECO:0000313" key="2">
    <source>
        <dbReference type="Proteomes" id="UP000663792"/>
    </source>
</evidence>
<reference evidence="1" key="1">
    <citation type="submission" date="2021-01" db="EMBL/GenBank/DDBJ databases">
        <title>YIM 132084 draft genome.</title>
        <authorList>
            <person name="An D."/>
        </authorList>
    </citation>
    <scope>NUCLEOTIDE SEQUENCE</scope>
    <source>
        <strain evidence="1">YIM 132084</strain>
    </source>
</reference>
<evidence type="ECO:0000313" key="1">
    <source>
        <dbReference type="EMBL" id="MBM9468705.1"/>
    </source>
</evidence>
<dbReference type="PROSITE" id="PS51318">
    <property type="entry name" value="TAT"/>
    <property type="match status" value="1"/>
</dbReference>
<proteinExistence type="predicted"/>
<dbReference type="RefSeq" id="WP_205261650.1">
    <property type="nucleotide sequence ID" value="NZ_JAERWK010000020.1"/>
</dbReference>
<accession>A0A938YA53</accession>